<reference evidence="2 3" key="1">
    <citation type="journal article" date="2021" name="Comput. Struct. Biotechnol. J.">
        <title>De novo genome assembly of the potent medicinal plant Rehmannia glutinosa using nanopore technology.</title>
        <authorList>
            <person name="Ma L."/>
            <person name="Dong C."/>
            <person name="Song C."/>
            <person name="Wang X."/>
            <person name="Zheng X."/>
            <person name="Niu Y."/>
            <person name="Chen S."/>
            <person name="Feng W."/>
        </authorList>
    </citation>
    <scope>NUCLEOTIDE SEQUENCE [LARGE SCALE GENOMIC DNA]</scope>
    <source>
        <strain evidence="2">DH-2019</strain>
    </source>
</reference>
<organism evidence="2 3">
    <name type="scientific">Rehmannia glutinosa</name>
    <name type="common">Chinese foxglove</name>
    <dbReference type="NCBI Taxonomy" id="99300"/>
    <lineage>
        <taxon>Eukaryota</taxon>
        <taxon>Viridiplantae</taxon>
        <taxon>Streptophyta</taxon>
        <taxon>Embryophyta</taxon>
        <taxon>Tracheophyta</taxon>
        <taxon>Spermatophyta</taxon>
        <taxon>Magnoliopsida</taxon>
        <taxon>eudicotyledons</taxon>
        <taxon>Gunneridae</taxon>
        <taxon>Pentapetalae</taxon>
        <taxon>asterids</taxon>
        <taxon>lamiids</taxon>
        <taxon>Lamiales</taxon>
        <taxon>Orobanchaceae</taxon>
        <taxon>Rehmannieae</taxon>
        <taxon>Rehmannia</taxon>
    </lineage>
</organism>
<name>A0ABR0UHN4_REHGL</name>
<dbReference type="Pfam" id="PF12776">
    <property type="entry name" value="Myb_DNA-bind_3"/>
    <property type="match status" value="1"/>
</dbReference>
<gene>
    <name evidence="2" type="ORF">DH2020_044175</name>
</gene>
<sequence length="290" mass="33963">MGSQRSNQVKANWTPDNHELFIDLCLEQISKGNKPGTHFTAQGWRNILESFHSISDLKYDRIQLKNHWDMTKKNWKVWHYLVSDDRLKWDPDRRRFGASEEEWDEYLQENPEAAQFRDKELLFADKLDIVFGGTEDSVVTQRLNHRKKANCFTGAEPVTRRRRHNDYAAEKEPPARTTHHLFGSADKVLLVEPLDARTESEFERCYDAVESKSAITEQSPPLKFNYSIEECIKCLDSIEELEQGGELYLFALDLFLKKEYREIFLNLKKSSTRIAWLERLQSVGPPLPLN</sequence>
<evidence type="ECO:0000313" key="3">
    <source>
        <dbReference type="Proteomes" id="UP001318860"/>
    </source>
</evidence>
<dbReference type="PANTHER" id="PTHR47584">
    <property type="match status" value="1"/>
</dbReference>
<evidence type="ECO:0000313" key="2">
    <source>
        <dbReference type="EMBL" id="KAK6122083.1"/>
    </source>
</evidence>
<proteinExistence type="predicted"/>
<protein>
    <recommendedName>
        <fullName evidence="1">Myb/SANT-like domain-containing protein</fullName>
    </recommendedName>
</protein>
<dbReference type="EMBL" id="JABTTQ020002786">
    <property type="protein sequence ID" value="KAK6122083.1"/>
    <property type="molecule type" value="Genomic_DNA"/>
</dbReference>
<keyword evidence="3" id="KW-1185">Reference proteome</keyword>
<dbReference type="Proteomes" id="UP001318860">
    <property type="component" value="Unassembled WGS sequence"/>
</dbReference>
<feature type="domain" description="Myb/SANT-like" evidence="1">
    <location>
        <begin position="12"/>
        <end position="106"/>
    </location>
</feature>
<accession>A0ABR0UHN4</accession>
<evidence type="ECO:0000259" key="1">
    <source>
        <dbReference type="Pfam" id="PF12776"/>
    </source>
</evidence>
<dbReference type="InterPro" id="IPR024752">
    <property type="entry name" value="Myb/SANT-like_dom"/>
</dbReference>
<dbReference type="InterPro" id="IPR045026">
    <property type="entry name" value="LIMYB"/>
</dbReference>
<comment type="caution">
    <text evidence="2">The sequence shown here is derived from an EMBL/GenBank/DDBJ whole genome shotgun (WGS) entry which is preliminary data.</text>
</comment>
<dbReference type="PANTHER" id="PTHR47584:SF17">
    <property type="entry name" value="MYB_SANT-LIKE DNA-BINDING DOMAIN PROTEIN"/>
    <property type="match status" value="1"/>
</dbReference>